<comment type="caution">
    <text evidence="3">The sequence shown here is derived from an EMBL/GenBank/DDBJ whole genome shotgun (WGS) entry which is preliminary data.</text>
</comment>
<dbReference type="Pfam" id="PF01370">
    <property type="entry name" value="Epimerase"/>
    <property type="match status" value="1"/>
</dbReference>
<name>A0A512DQG1_9PROT</name>
<dbReference type="InterPro" id="IPR036291">
    <property type="entry name" value="NAD(P)-bd_dom_sf"/>
</dbReference>
<feature type="domain" description="NAD-dependent epimerase/dehydratase" evidence="2">
    <location>
        <begin position="3"/>
        <end position="223"/>
    </location>
</feature>
<organism evidence="3 4">
    <name type="scientific">Skermanella aerolata</name>
    <dbReference type="NCBI Taxonomy" id="393310"/>
    <lineage>
        <taxon>Bacteria</taxon>
        <taxon>Pseudomonadati</taxon>
        <taxon>Pseudomonadota</taxon>
        <taxon>Alphaproteobacteria</taxon>
        <taxon>Rhodospirillales</taxon>
        <taxon>Azospirillaceae</taxon>
        <taxon>Skermanella</taxon>
    </lineage>
</organism>
<dbReference type="EMBL" id="BJYZ01000012">
    <property type="protein sequence ID" value="GEO38738.1"/>
    <property type="molecule type" value="Genomic_DNA"/>
</dbReference>
<dbReference type="Gene3D" id="3.40.50.720">
    <property type="entry name" value="NAD(P)-binding Rossmann-like Domain"/>
    <property type="match status" value="1"/>
</dbReference>
<dbReference type="PANTHER" id="PTHR43245">
    <property type="entry name" value="BIFUNCTIONAL POLYMYXIN RESISTANCE PROTEIN ARNA"/>
    <property type="match status" value="1"/>
</dbReference>
<dbReference type="AlphaFoldDB" id="A0A512DQG1"/>
<accession>A0A512DQG1</accession>
<dbReference type="Proteomes" id="UP000321523">
    <property type="component" value="Unassembled WGS sequence"/>
</dbReference>
<proteinExistence type="predicted"/>
<dbReference type="SUPFAM" id="SSF51735">
    <property type="entry name" value="NAD(P)-binding Rossmann-fold domains"/>
    <property type="match status" value="1"/>
</dbReference>
<evidence type="ECO:0000256" key="1">
    <source>
        <dbReference type="SAM" id="MobiDB-lite"/>
    </source>
</evidence>
<feature type="region of interest" description="Disordered" evidence="1">
    <location>
        <begin position="122"/>
        <end position="141"/>
    </location>
</feature>
<evidence type="ECO:0000313" key="3">
    <source>
        <dbReference type="EMBL" id="GEO38738.1"/>
    </source>
</evidence>
<dbReference type="CDD" id="cd05232">
    <property type="entry name" value="UDP_G4E_4_SDR_e"/>
    <property type="match status" value="1"/>
</dbReference>
<reference evidence="3 4" key="1">
    <citation type="submission" date="2019-07" db="EMBL/GenBank/DDBJ databases">
        <title>Whole genome shotgun sequence of Skermanella aerolata NBRC 106429.</title>
        <authorList>
            <person name="Hosoyama A."/>
            <person name="Uohara A."/>
            <person name="Ohji S."/>
            <person name="Ichikawa N."/>
        </authorList>
    </citation>
    <scope>NUCLEOTIDE SEQUENCE [LARGE SCALE GENOMIC DNA]</scope>
    <source>
        <strain evidence="3 4">NBRC 106429</strain>
    </source>
</reference>
<evidence type="ECO:0000313" key="4">
    <source>
        <dbReference type="Proteomes" id="UP000321523"/>
    </source>
</evidence>
<dbReference type="InterPro" id="IPR050177">
    <property type="entry name" value="Lipid_A_modif_metabolic_enz"/>
</dbReference>
<dbReference type="PANTHER" id="PTHR43245:SF58">
    <property type="entry name" value="BLL5923 PROTEIN"/>
    <property type="match status" value="1"/>
</dbReference>
<gene>
    <name evidence="3" type="primary">wbiG</name>
    <name evidence="3" type="ORF">SAE02_28860</name>
</gene>
<dbReference type="OrthoDB" id="9814124at2"/>
<protein>
    <submittedName>
        <fullName evidence="3">Epimerase/dehydratase</fullName>
    </submittedName>
</protein>
<evidence type="ECO:0000259" key="2">
    <source>
        <dbReference type="Pfam" id="PF01370"/>
    </source>
</evidence>
<dbReference type="InterPro" id="IPR001509">
    <property type="entry name" value="Epimerase_deHydtase"/>
</dbReference>
<keyword evidence="4" id="KW-1185">Reference proteome</keyword>
<sequence length="323" mass="34558">MRILVTGANGFVGSALIPILASRGHRIRASVRRPGVTPVPDTVVTGEIGSDTDWSRALDGIDIVIHLAARVHQMDDPADPDLVIGAYRRINVEGTRRLAESAAAAGVRRMVFVSTIKAVTENSSDTPVTEETPPAPETPYGISKLEGEQALEAVGARTGLETVVLRPPLVYGPGVGANFLRLLTICRNALPLPLGAIHNRRSLVFVENLAGAIACCAEHPAAAGGRFLVHDGKPLSTPELIRSLAAIMDRPARLFSVPPVLLRGALTVIGRGDAYDRLAASLELDDRHLRRTLGWQPFWSQEDGLRLTAEWFNASADLTNGTS</sequence>